<evidence type="ECO:0000256" key="2">
    <source>
        <dbReference type="RuleBase" id="RU000363"/>
    </source>
</evidence>
<organism evidence="3 4">
    <name type="scientific">Xylaria flabelliformis</name>
    <dbReference type="NCBI Taxonomy" id="2512241"/>
    <lineage>
        <taxon>Eukaryota</taxon>
        <taxon>Fungi</taxon>
        <taxon>Dikarya</taxon>
        <taxon>Ascomycota</taxon>
        <taxon>Pezizomycotina</taxon>
        <taxon>Sordariomycetes</taxon>
        <taxon>Xylariomycetidae</taxon>
        <taxon>Xylariales</taxon>
        <taxon>Xylariaceae</taxon>
        <taxon>Xylaria</taxon>
    </lineage>
</organism>
<dbReference type="OrthoDB" id="191139at2759"/>
<sequence length="344" mass="38238">MSDSNVGPEKRATKRAFLKHQFSVIPPAVTRTEVSLDGKTAIVTGGNTGIGLETGKQLLELGLGRLILAVRSESRGQDAKKELATSKSSDEQIIEVWLLDLASYDSITSFIDRAKRLDRLDIFVNNAGIAKKVFKINKNTNHEETWQINYLSTSLLTILTLPILKEKNSPEQPGRLVNVNSDVASWARFKERDSIPLLTAFDRRSNFDSQDRYYTSKLLCQLFVSELAKRVPATVAVINAPNPGLCSSSLQREFDGTVLGFVFDFFKKILARDASIGARVVVDAAIRQGRASHGQYLEDCKIQPMAPIVYKPEGIKIGNQLWKETLGEFVMFQASDLINNLSIM</sequence>
<keyword evidence="4" id="KW-1185">Reference proteome</keyword>
<protein>
    <submittedName>
        <fullName evidence="3">Uncharacterized protein</fullName>
    </submittedName>
</protein>
<dbReference type="PRINTS" id="PR00081">
    <property type="entry name" value="GDHRDH"/>
</dbReference>
<dbReference type="Gene3D" id="3.40.50.720">
    <property type="entry name" value="NAD(P)-binding Rossmann-like Domain"/>
    <property type="match status" value="1"/>
</dbReference>
<dbReference type="EMBL" id="VFLP01000029">
    <property type="protein sequence ID" value="TRX93369.1"/>
    <property type="molecule type" value="Genomic_DNA"/>
</dbReference>
<reference evidence="4" key="1">
    <citation type="submission" date="2019-06" db="EMBL/GenBank/DDBJ databases">
        <title>Draft genome sequence of the griseofulvin-producing fungus Xylaria cubensis strain G536.</title>
        <authorList>
            <person name="Mead M.E."/>
            <person name="Raja H.A."/>
            <person name="Steenwyk J.L."/>
            <person name="Knowles S.L."/>
            <person name="Oberlies N.H."/>
            <person name="Rokas A."/>
        </authorList>
    </citation>
    <scope>NUCLEOTIDE SEQUENCE [LARGE SCALE GENOMIC DNA]</scope>
    <source>
        <strain evidence="4">G536</strain>
    </source>
</reference>
<dbReference type="Proteomes" id="UP000319160">
    <property type="component" value="Unassembled WGS sequence"/>
</dbReference>
<dbReference type="GO" id="GO:0016491">
    <property type="term" value="F:oxidoreductase activity"/>
    <property type="evidence" value="ECO:0007669"/>
    <property type="project" value="UniProtKB-KW"/>
</dbReference>
<keyword evidence="1" id="KW-0560">Oxidoreductase</keyword>
<comment type="similarity">
    <text evidence="2">Belongs to the short-chain dehydrogenases/reductases (SDR) family.</text>
</comment>
<dbReference type="SUPFAM" id="SSF51735">
    <property type="entry name" value="NAD(P)-binding Rossmann-fold domains"/>
    <property type="match status" value="1"/>
</dbReference>
<dbReference type="PRINTS" id="PR00080">
    <property type="entry name" value="SDRFAMILY"/>
</dbReference>
<name>A0A553HZJ6_9PEZI</name>
<comment type="caution">
    <text evidence="3">The sequence shown here is derived from an EMBL/GenBank/DDBJ whole genome shotgun (WGS) entry which is preliminary data.</text>
</comment>
<dbReference type="STRING" id="2512241.A0A553HZJ6"/>
<dbReference type="PANTHER" id="PTHR43157">
    <property type="entry name" value="PHOSPHATIDYLINOSITOL-GLYCAN BIOSYNTHESIS CLASS F PROTEIN-RELATED"/>
    <property type="match status" value="1"/>
</dbReference>
<dbReference type="InterPro" id="IPR002347">
    <property type="entry name" value="SDR_fam"/>
</dbReference>
<gene>
    <name evidence="3" type="ORF">FHL15_005644</name>
</gene>
<dbReference type="Pfam" id="PF00106">
    <property type="entry name" value="adh_short"/>
    <property type="match status" value="1"/>
</dbReference>
<evidence type="ECO:0000313" key="3">
    <source>
        <dbReference type="EMBL" id="TRX93369.1"/>
    </source>
</evidence>
<proteinExistence type="inferred from homology"/>
<dbReference type="PANTHER" id="PTHR43157:SF31">
    <property type="entry name" value="PHOSPHATIDYLINOSITOL-GLYCAN BIOSYNTHESIS CLASS F PROTEIN"/>
    <property type="match status" value="1"/>
</dbReference>
<evidence type="ECO:0000256" key="1">
    <source>
        <dbReference type="ARBA" id="ARBA00023002"/>
    </source>
</evidence>
<dbReference type="InterPro" id="IPR036291">
    <property type="entry name" value="NAD(P)-bd_dom_sf"/>
</dbReference>
<accession>A0A553HZJ6</accession>
<evidence type="ECO:0000313" key="4">
    <source>
        <dbReference type="Proteomes" id="UP000319160"/>
    </source>
</evidence>
<dbReference type="AlphaFoldDB" id="A0A553HZJ6"/>